<evidence type="ECO:0000313" key="3">
    <source>
        <dbReference type="Proteomes" id="UP001150569"/>
    </source>
</evidence>
<dbReference type="Proteomes" id="UP001150569">
    <property type="component" value="Unassembled WGS sequence"/>
</dbReference>
<proteinExistence type="predicted"/>
<protein>
    <submittedName>
        <fullName evidence="2">Uncharacterized protein</fullName>
    </submittedName>
</protein>
<feature type="region of interest" description="Disordered" evidence="1">
    <location>
        <begin position="129"/>
        <end position="149"/>
    </location>
</feature>
<feature type="region of interest" description="Disordered" evidence="1">
    <location>
        <begin position="102"/>
        <end position="121"/>
    </location>
</feature>
<evidence type="ECO:0000256" key="1">
    <source>
        <dbReference type="SAM" id="MobiDB-lite"/>
    </source>
</evidence>
<feature type="region of interest" description="Disordered" evidence="1">
    <location>
        <begin position="1"/>
        <end position="92"/>
    </location>
</feature>
<organism evidence="2 3">
    <name type="scientific">Tieghemiomyces parasiticus</name>
    <dbReference type="NCBI Taxonomy" id="78921"/>
    <lineage>
        <taxon>Eukaryota</taxon>
        <taxon>Fungi</taxon>
        <taxon>Fungi incertae sedis</taxon>
        <taxon>Zoopagomycota</taxon>
        <taxon>Kickxellomycotina</taxon>
        <taxon>Dimargaritomycetes</taxon>
        <taxon>Dimargaritales</taxon>
        <taxon>Dimargaritaceae</taxon>
        <taxon>Tieghemiomyces</taxon>
    </lineage>
</organism>
<dbReference type="EMBL" id="JANBPT010000443">
    <property type="protein sequence ID" value="KAJ1920489.1"/>
    <property type="molecule type" value="Genomic_DNA"/>
</dbReference>
<dbReference type="AlphaFoldDB" id="A0A9W8A543"/>
<feature type="compositionally biased region" description="Pro residues" evidence="1">
    <location>
        <begin position="7"/>
        <end position="18"/>
    </location>
</feature>
<comment type="caution">
    <text evidence="2">The sequence shown here is derived from an EMBL/GenBank/DDBJ whole genome shotgun (WGS) entry which is preliminary data.</text>
</comment>
<feature type="compositionally biased region" description="Basic and acidic residues" evidence="1">
    <location>
        <begin position="63"/>
        <end position="79"/>
    </location>
</feature>
<accession>A0A9W8A543</accession>
<sequence>MVEDRTPPPPTRPLPAPPLTSKKSTLPSSDSEKPKLTPRQYQPISSLPPHQTAGSDGILSSGESDKETWKLTRNGEQERVAVPAKSGLGTSGSYPIPLFELLSRNNQPEPPHTPASPRVLRGTNPSVDLPNHRDVVNQAGPVDANVGRDSDREINGGLDDLQVHLDEARTLTAVELVTELAALRQLLTQNTPHDRTYRAREWAMRWTLQSSLRVLDPMVTISEPDQKNVDGPGVHSSQV</sequence>
<reference evidence="2" key="1">
    <citation type="submission" date="2022-07" db="EMBL/GenBank/DDBJ databases">
        <title>Phylogenomic reconstructions and comparative analyses of Kickxellomycotina fungi.</title>
        <authorList>
            <person name="Reynolds N.K."/>
            <person name="Stajich J.E."/>
            <person name="Barry K."/>
            <person name="Grigoriev I.V."/>
            <person name="Crous P."/>
            <person name="Smith M.E."/>
        </authorList>
    </citation>
    <scope>NUCLEOTIDE SEQUENCE</scope>
    <source>
        <strain evidence="2">RSA 861</strain>
    </source>
</reference>
<evidence type="ECO:0000313" key="2">
    <source>
        <dbReference type="EMBL" id="KAJ1920489.1"/>
    </source>
</evidence>
<gene>
    <name evidence="2" type="ORF">IWQ60_006992</name>
</gene>
<name>A0A9W8A543_9FUNG</name>
<keyword evidence="3" id="KW-1185">Reference proteome</keyword>
<feature type="compositionally biased region" description="Polar residues" evidence="1">
    <location>
        <begin position="39"/>
        <end position="54"/>
    </location>
</feature>